<comment type="similarity">
    <text evidence="4">Belongs to the immunoglobulin superfamily. CEA family.</text>
</comment>
<dbReference type="EMBL" id="JANPWB010000011">
    <property type="protein sequence ID" value="KAJ1132742.1"/>
    <property type="molecule type" value="Genomic_DNA"/>
</dbReference>
<dbReference type="InterPro" id="IPR036179">
    <property type="entry name" value="Ig-like_dom_sf"/>
</dbReference>
<organism evidence="6 7">
    <name type="scientific">Pleurodeles waltl</name>
    <name type="common">Iberian ribbed newt</name>
    <dbReference type="NCBI Taxonomy" id="8319"/>
    <lineage>
        <taxon>Eukaryota</taxon>
        <taxon>Metazoa</taxon>
        <taxon>Chordata</taxon>
        <taxon>Craniata</taxon>
        <taxon>Vertebrata</taxon>
        <taxon>Euteleostomi</taxon>
        <taxon>Amphibia</taxon>
        <taxon>Batrachia</taxon>
        <taxon>Caudata</taxon>
        <taxon>Salamandroidea</taxon>
        <taxon>Salamandridae</taxon>
        <taxon>Pleurodelinae</taxon>
        <taxon>Pleurodeles</taxon>
    </lineage>
</organism>
<evidence type="ECO:0000256" key="1">
    <source>
        <dbReference type="ARBA" id="ARBA00022729"/>
    </source>
</evidence>
<dbReference type="InterPro" id="IPR013106">
    <property type="entry name" value="Ig_V-set"/>
</dbReference>
<keyword evidence="2" id="KW-0325">Glycoprotein</keyword>
<gene>
    <name evidence="6" type="ORF">NDU88_011045</name>
</gene>
<evidence type="ECO:0000256" key="4">
    <source>
        <dbReference type="ARBA" id="ARBA00038222"/>
    </source>
</evidence>
<protein>
    <recommendedName>
        <fullName evidence="5">Immunoglobulin V-set domain-containing protein</fullName>
    </recommendedName>
</protein>
<dbReference type="PANTHER" id="PTHR44427">
    <property type="entry name" value="CARCINOEMBRYONIC ANTIGEN-RELATED CELL ADHESION MOLECULE 19"/>
    <property type="match status" value="1"/>
</dbReference>
<evidence type="ECO:0000256" key="3">
    <source>
        <dbReference type="ARBA" id="ARBA00023319"/>
    </source>
</evidence>
<evidence type="ECO:0000313" key="7">
    <source>
        <dbReference type="Proteomes" id="UP001066276"/>
    </source>
</evidence>
<reference evidence="6" key="1">
    <citation type="journal article" date="2022" name="bioRxiv">
        <title>Sequencing and chromosome-scale assembly of the giantPleurodeles waltlgenome.</title>
        <authorList>
            <person name="Brown T."/>
            <person name="Elewa A."/>
            <person name="Iarovenko S."/>
            <person name="Subramanian E."/>
            <person name="Araus A.J."/>
            <person name="Petzold A."/>
            <person name="Susuki M."/>
            <person name="Suzuki K.-i.T."/>
            <person name="Hayashi T."/>
            <person name="Toyoda A."/>
            <person name="Oliveira C."/>
            <person name="Osipova E."/>
            <person name="Leigh N.D."/>
            <person name="Simon A."/>
            <person name="Yun M.H."/>
        </authorList>
    </citation>
    <scope>NUCLEOTIDE SEQUENCE</scope>
    <source>
        <strain evidence="6">20211129_DDA</strain>
        <tissue evidence="6">Liver</tissue>
    </source>
</reference>
<keyword evidence="3" id="KW-0393">Immunoglobulin domain</keyword>
<evidence type="ECO:0000259" key="5">
    <source>
        <dbReference type="Pfam" id="PF07686"/>
    </source>
</evidence>
<comment type="caution">
    <text evidence="6">The sequence shown here is derived from an EMBL/GenBank/DDBJ whole genome shotgun (WGS) entry which is preliminary data.</text>
</comment>
<feature type="domain" description="Immunoglobulin V-set" evidence="5">
    <location>
        <begin position="48"/>
        <end position="139"/>
    </location>
</feature>
<dbReference type="InterPro" id="IPR050831">
    <property type="entry name" value="CEA_cell_adhesion"/>
</dbReference>
<dbReference type="AlphaFoldDB" id="A0AAV7PZJ9"/>
<keyword evidence="7" id="KW-1185">Reference proteome</keyword>
<accession>A0AAV7PZJ9</accession>
<sequence length="149" mass="16833">MRTPCNARGRQSELCGLPVLIYLFLWMLQPSAQISFDFSSLTVGEGSMVIIYPTPVTEKIQFYNWFRGADTSAKKMILGYVFDKEESVSYGPEYTGRESGEPDGALVITYVLKNYTSDYTLQMQLEGQSIQQATVHLTVSGKCFWQIMP</sequence>
<dbReference type="Pfam" id="PF07686">
    <property type="entry name" value="V-set"/>
    <property type="match status" value="1"/>
</dbReference>
<evidence type="ECO:0000256" key="2">
    <source>
        <dbReference type="ARBA" id="ARBA00023180"/>
    </source>
</evidence>
<dbReference type="InterPro" id="IPR013783">
    <property type="entry name" value="Ig-like_fold"/>
</dbReference>
<name>A0AAV7PZJ9_PLEWA</name>
<dbReference type="SUPFAM" id="SSF48726">
    <property type="entry name" value="Immunoglobulin"/>
    <property type="match status" value="1"/>
</dbReference>
<dbReference type="Gene3D" id="2.60.40.10">
    <property type="entry name" value="Immunoglobulins"/>
    <property type="match status" value="1"/>
</dbReference>
<dbReference type="Proteomes" id="UP001066276">
    <property type="component" value="Chromosome 7"/>
</dbReference>
<proteinExistence type="inferred from homology"/>
<dbReference type="PANTHER" id="PTHR44427:SF1">
    <property type="entry name" value="CARCINOEMBRYONIC ANTIGEN-RELATED CELL ADHESION MOLECULE 1"/>
    <property type="match status" value="1"/>
</dbReference>
<evidence type="ECO:0000313" key="6">
    <source>
        <dbReference type="EMBL" id="KAJ1132742.1"/>
    </source>
</evidence>
<keyword evidence="1" id="KW-0732">Signal</keyword>